<dbReference type="EMBL" id="JAODAN010000001">
    <property type="protein sequence ID" value="KAK1927866.1"/>
    <property type="molecule type" value="Genomic_DNA"/>
</dbReference>
<feature type="domain" description="DNA ligase D 3'-phosphoesterase" evidence="2">
    <location>
        <begin position="81"/>
        <end position="175"/>
    </location>
</feature>
<dbReference type="PANTHER" id="PTHR39465:SF1">
    <property type="entry name" value="DNA LIGASE D 3'-PHOSPHOESTERASE DOMAIN-CONTAINING PROTEIN"/>
    <property type="match status" value="1"/>
</dbReference>
<feature type="compositionally biased region" description="Basic residues" evidence="1">
    <location>
        <begin position="1"/>
        <end position="14"/>
    </location>
</feature>
<dbReference type="InterPro" id="IPR014144">
    <property type="entry name" value="LigD_PE_domain"/>
</dbReference>
<evidence type="ECO:0000256" key="1">
    <source>
        <dbReference type="SAM" id="MobiDB-lite"/>
    </source>
</evidence>
<feature type="compositionally biased region" description="Basic and acidic residues" evidence="1">
    <location>
        <begin position="167"/>
        <end position="176"/>
    </location>
</feature>
<evidence type="ECO:0000259" key="2">
    <source>
        <dbReference type="Pfam" id="PF13298"/>
    </source>
</evidence>
<accession>A0AAD9FX97</accession>
<evidence type="ECO:0000313" key="4">
    <source>
        <dbReference type="Proteomes" id="UP001182556"/>
    </source>
</evidence>
<protein>
    <submittedName>
        <fullName evidence="3">DNA polymerase ligase-domain-containing protein</fullName>
    </submittedName>
</protein>
<feature type="region of interest" description="Disordered" evidence="1">
    <location>
        <begin position="1"/>
        <end position="57"/>
    </location>
</feature>
<dbReference type="Proteomes" id="UP001182556">
    <property type="component" value="Unassembled WGS sequence"/>
</dbReference>
<proteinExistence type="predicted"/>
<feature type="compositionally biased region" description="Pro residues" evidence="1">
    <location>
        <begin position="41"/>
        <end position="52"/>
    </location>
</feature>
<dbReference type="AlphaFoldDB" id="A0AAD9FX97"/>
<keyword evidence="3" id="KW-0436">Ligase</keyword>
<dbReference type="GO" id="GO:0016874">
    <property type="term" value="F:ligase activity"/>
    <property type="evidence" value="ECO:0007669"/>
    <property type="project" value="UniProtKB-KW"/>
</dbReference>
<keyword evidence="4" id="KW-1185">Reference proteome</keyword>
<reference evidence="3" key="1">
    <citation type="submission" date="2023-02" db="EMBL/GenBank/DDBJ databases">
        <title>Identification and recombinant expression of a fungal hydrolase from Papiliotrema laurentii that hydrolyzes apple cutin and clears colloidal polyester polyurethane.</title>
        <authorList>
            <consortium name="DOE Joint Genome Institute"/>
            <person name="Roman V.A."/>
            <person name="Bojanowski C."/>
            <person name="Crable B.R."/>
            <person name="Wagner D.N."/>
            <person name="Hung C.S."/>
            <person name="Nadeau L.J."/>
            <person name="Schratz L."/>
            <person name="Haridas S."/>
            <person name="Pangilinan J."/>
            <person name="Lipzen A."/>
            <person name="Na H."/>
            <person name="Yan M."/>
            <person name="Ng V."/>
            <person name="Grigoriev I.V."/>
            <person name="Spatafora J.W."/>
            <person name="Barlow D."/>
            <person name="Biffinger J."/>
            <person name="Kelley-Loughnane N."/>
            <person name="Varaljay V.A."/>
            <person name="Crookes-Goodson W.J."/>
        </authorList>
    </citation>
    <scope>NUCLEOTIDE SEQUENCE</scope>
    <source>
        <strain evidence="3">5307AH</strain>
    </source>
</reference>
<feature type="region of interest" description="Disordered" evidence="1">
    <location>
        <begin position="167"/>
        <end position="196"/>
    </location>
</feature>
<name>A0AAD9FX97_PAPLA</name>
<evidence type="ECO:0000313" key="3">
    <source>
        <dbReference type="EMBL" id="KAK1927866.1"/>
    </source>
</evidence>
<sequence length="348" mass="39396">MWTLHKLKSSKRSRSTAGVDSPPSDLGRESHNGEGVDDIPAPAPSLPLPPSQPHIASPWDFSQEELRMFPALCKRNFWCVQRHQARALHYDLRMQLDGTTFSWAIPRGLLGISKTGERNRLAVETTLHPISYTTYEGGDGRVLPSGERCGTLLWDVGTYTIDYPWKNHDSDSEDEKRRRRKRRREGSEGSDDPQVYCPLGATAHTCRLGQHEEDKFRMAMQRPVRLGKSRSIHFTLKGGKKLDNHSYILIQSPQNAMNKKFSSTGRQKVNWFISLPRGVQGYAWGEGGEEGDEHGRSVKTGRTLREVCAARERIVTFQSEQERFGGWAGDVIEVDPGVTDRVKRRRSS</sequence>
<dbReference type="PANTHER" id="PTHR39465">
    <property type="entry name" value="DNA LIGASE D, 3'-PHOSPHOESTERASE DOMAIN"/>
    <property type="match status" value="1"/>
</dbReference>
<gene>
    <name evidence="3" type="ORF">DB88DRAFT_507931</name>
</gene>
<dbReference type="Pfam" id="PF13298">
    <property type="entry name" value="LigD_N"/>
    <property type="match status" value="1"/>
</dbReference>
<comment type="caution">
    <text evidence="3">The sequence shown here is derived from an EMBL/GenBank/DDBJ whole genome shotgun (WGS) entry which is preliminary data.</text>
</comment>
<organism evidence="3 4">
    <name type="scientific">Papiliotrema laurentii</name>
    <name type="common">Cryptococcus laurentii</name>
    <dbReference type="NCBI Taxonomy" id="5418"/>
    <lineage>
        <taxon>Eukaryota</taxon>
        <taxon>Fungi</taxon>
        <taxon>Dikarya</taxon>
        <taxon>Basidiomycota</taxon>
        <taxon>Agaricomycotina</taxon>
        <taxon>Tremellomycetes</taxon>
        <taxon>Tremellales</taxon>
        <taxon>Rhynchogastremaceae</taxon>
        <taxon>Papiliotrema</taxon>
    </lineage>
</organism>